<evidence type="ECO:0000259" key="2">
    <source>
        <dbReference type="PROSITE" id="PS50902"/>
    </source>
</evidence>
<gene>
    <name evidence="3" type="ORF">Prum_103340</name>
</gene>
<protein>
    <submittedName>
        <fullName evidence="3">Flavodoxin</fullName>
    </submittedName>
</protein>
<dbReference type="InterPro" id="IPR008254">
    <property type="entry name" value="Flavodoxin/NO_synth"/>
</dbReference>
<dbReference type="GO" id="GO:0009055">
    <property type="term" value="F:electron transfer activity"/>
    <property type="evidence" value="ECO:0007669"/>
    <property type="project" value="InterPro"/>
</dbReference>
<dbReference type="Gene3D" id="3.40.50.360">
    <property type="match status" value="1"/>
</dbReference>
<dbReference type="AlphaFoldDB" id="A0A6V8LHH5"/>
<proteinExistence type="predicted"/>
<dbReference type="InterPro" id="IPR001226">
    <property type="entry name" value="Flavodoxin_CS"/>
</dbReference>
<organism evidence="3 4">
    <name type="scientific">Phytohabitans rumicis</name>
    <dbReference type="NCBI Taxonomy" id="1076125"/>
    <lineage>
        <taxon>Bacteria</taxon>
        <taxon>Bacillati</taxon>
        <taxon>Actinomycetota</taxon>
        <taxon>Actinomycetes</taxon>
        <taxon>Micromonosporales</taxon>
        <taxon>Micromonosporaceae</taxon>
    </lineage>
</organism>
<dbReference type="GO" id="GO:0010181">
    <property type="term" value="F:FMN binding"/>
    <property type="evidence" value="ECO:0007669"/>
    <property type="project" value="InterPro"/>
</dbReference>
<dbReference type="Proteomes" id="UP000482960">
    <property type="component" value="Unassembled WGS sequence"/>
</dbReference>
<dbReference type="SUPFAM" id="SSF52218">
    <property type="entry name" value="Flavoproteins"/>
    <property type="match status" value="1"/>
</dbReference>
<dbReference type="PROSITE" id="PS00201">
    <property type="entry name" value="FLAVODOXIN"/>
    <property type="match status" value="1"/>
</dbReference>
<evidence type="ECO:0000313" key="3">
    <source>
        <dbReference type="EMBL" id="GFJ96692.1"/>
    </source>
</evidence>
<reference evidence="3 4" key="2">
    <citation type="submission" date="2020-03" db="EMBL/GenBank/DDBJ databases">
        <authorList>
            <person name="Ichikawa N."/>
            <person name="Kimura A."/>
            <person name="Kitahashi Y."/>
            <person name="Uohara A."/>
        </authorList>
    </citation>
    <scope>NUCLEOTIDE SEQUENCE [LARGE SCALE GENOMIC DNA]</scope>
    <source>
        <strain evidence="3 4">NBRC 108638</strain>
    </source>
</reference>
<evidence type="ECO:0000256" key="1">
    <source>
        <dbReference type="SAM" id="MobiDB-lite"/>
    </source>
</evidence>
<keyword evidence="4" id="KW-1185">Reference proteome</keyword>
<feature type="region of interest" description="Disordered" evidence="1">
    <location>
        <begin position="62"/>
        <end position="87"/>
    </location>
</feature>
<reference evidence="3 4" key="1">
    <citation type="submission" date="2020-03" db="EMBL/GenBank/DDBJ databases">
        <title>Whole genome shotgun sequence of Phytohabitans rumicis NBRC 108638.</title>
        <authorList>
            <person name="Komaki H."/>
            <person name="Tamura T."/>
        </authorList>
    </citation>
    <scope>NUCLEOTIDE SEQUENCE [LARGE SCALE GENOMIC DNA]</scope>
    <source>
        <strain evidence="3 4">NBRC 108638</strain>
    </source>
</reference>
<comment type="caution">
    <text evidence="3">The sequence shown here is derived from an EMBL/GenBank/DDBJ whole genome shotgun (WGS) entry which is preliminary data.</text>
</comment>
<name>A0A6V8LHH5_9ACTN</name>
<dbReference type="RefSeq" id="WP_173086690.1">
    <property type="nucleotide sequence ID" value="NZ_BAABJB010000021.1"/>
</dbReference>
<feature type="compositionally biased region" description="Basic and acidic residues" evidence="1">
    <location>
        <begin position="65"/>
        <end position="78"/>
    </location>
</feature>
<feature type="domain" description="Flavodoxin-like" evidence="2">
    <location>
        <begin position="3"/>
        <end position="170"/>
    </location>
</feature>
<sequence>MRALVIYESMYGNTHLVADAIGEGLATAYQVEVVPVGQASPQTLGEADLVVVGGPTHVRGLSRARTREAAMSEARKPGSELTLDPDAEGPGLRDWFHALPASTAAKAAAFDTRIDAPAVLTGRASKGISRQLRQHGFEVVAEPRSFLVTKQNVLEPEETTRARQWGRDLAETLATSV</sequence>
<dbReference type="InterPro" id="IPR029039">
    <property type="entry name" value="Flavoprotein-like_sf"/>
</dbReference>
<dbReference type="Pfam" id="PF00258">
    <property type="entry name" value="Flavodoxin_1"/>
    <property type="match status" value="1"/>
</dbReference>
<dbReference type="PROSITE" id="PS50902">
    <property type="entry name" value="FLAVODOXIN_LIKE"/>
    <property type="match status" value="1"/>
</dbReference>
<dbReference type="EMBL" id="BLPG01000003">
    <property type="protein sequence ID" value="GFJ96692.1"/>
    <property type="molecule type" value="Genomic_DNA"/>
</dbReference>
<evidence type="ECO:0000313" key="4">
    <source>
        <dbReference type="Proteomes" id="UP000482960"/>
    </source>
</evidence>
<accession>A0A6V8LHH5</accession>